<organism evidence="4 5">
    <name type="scientific">Ficus carica</name>
    <name type="common">Common fig</name>
    <dbReference type="NCBI Taxonomy" id="3494"/>
    <lineage>
        <taxon>Eukaryota</taxon>
        <taxon>Viridiplantae</taxon>
        <taxon>Streptophyta</taxon>
        <taxon>Embryophyta</taxon>
        <taxon>Tracheophyta</taxon>
        <taxon>Spermatophyta</taxon>
        <taxon>Magnoliopsida</taxon>
        <taxon>eudicotyledons</taxon>
        <taxon>Gunneridae</taxon>
        <taxon>Pentapetalae</taxon>
        <taxon>rosids</taxon>
        <taxon>fabids</taxon>
        <taxon>Rosales</taxon>
        <taxon>Moraceae</taxon>
        <taxon>Ficeae</taxon>
        <taxon>Ficus</taxon>
    </lineage>
</organism>
<proteinExistence type="predicted"/>
<feature type="compositionally biased region" description="Basic and acidic residues" evidence="2">
    <location>
        <begin position="39"/>
        <end position="52"/>
    </location>
</feature>
<name>A0AA87ZUE5_FICCA</name>
<sequence>MSTPTKMSEKNTSLEKKPVRVKSTKSSSADKSPKNMKRKHEEVDVKDSKSEEITKSEESQYVRLVPDSEITRAKINTFVNITETMKNLCQWLSPRQYEFVKQQPCIQQFMHLDTLGWAGQIFHNIAMRLMSHKGMGDALCFELGEAVGRFSINEFCLITGLNCVGSTHLPVVESRLIARYFSTLRGVSRENLEVQMSNAKFDNDDDAVKLSLLYIMFSIPLSNASAVKIGPQFFALADDLDAFNSFPWGMLLWEATRAAICHTVDNRMSSKKRPLKKNATVHYSLPGFPHALLVWAYETIPSIATKFTTKYEPAIPRMTSWTTAENVNFNDVVAAFTTLGEDEHNDFVLLPTEEELNNPWIARLFSKSPTATALLPPPKSSVTRPSTDTKSEWWEFQTEIRGQVASLNKKLEDLKREHKQSNKLLRRLIKLLSANKSEKGEGKAEPALPVSSGHEINAERDELDAMKTTFPDIGSVADIGVQAVMEFLTADKVIVSHQEDAENDRNQAEFVPTKQVDEGERIPEGEGEGIETKDEKVEEQLVSKVTEPGNDESSDVVETSGDVIPKKKRARLSRLGQRPTRPIIDVGSPSTAPPKQLNALPRGLDDEPPKETLEEFREWIKKGLLKKHPPGKRPPRYGAKYESLDKYHDLGIMKVDNKTWYYELATSPVWLWDEHIDVAFYYLRKKIRQFPELEKRKVTTMDTFFSAKVCGMWSVYQSSPNTFDWESCDSLLRLMLGVNVCDSMQHKGPHNSKVRGGVDALSKFIPLLAERLSLFEFKPREPPGTYLIPVTIMADIPRQGNG</sequence>
<comment type="caution">
    <text evidence="4">The sequence shown here is derived from an EMBL/GenBank/DDBJ whole genome shotgun (WGS) entry which is preliminary data.</text>
</comment>
<dbReference type="Pfam" id="PF09331">
    <property type="entry name" value="DUF1985"/>
    <property type="match status" value="1"/>
</dbReference>
<feature type="coiled-coil region" evidence="1">
    <location>
        <begin position="397"/>
        <end position="431"/>
    </location>
</feature>
<dbReference type="PANTHER" id="PTHR48449:SF1">
    <property type="entry name" value="DUF1985 DOMAIN-CONTAINING PROTEIN"/>
    <property type="match status" value="1"/>
</dbReference>
<reference evidence="4" key="1">
    <citation type="submission" date="2023-07" db="EMBL/GenBank/DDBJ databases">
        <title>draft genome sequence of fig (Ficus carica).</title>
        <authorList>
            <person name="Takahashi T."/>
            <person name="Nishimura K."/>
        </authorList>
    </citation>
    <scope>NUCLEOTIDE SEQUENCE</scope>
</reference>
<keyword evidence="5" id="KW-1185">Reference proteome</keyword>
<keyword evidence="1" id="KW-0175">Coiled coil</keyword>
<feature type="compositionally biased region" description="Basic and acidic residues" evidence="2">
    <location>
        <begin position="7"/>
        <end position="18"/>
    </location>
</feature>
<evidence type="ECO:0000256" key="1">
    <source>
        <dbReference type="SAM" id="Coils"/>
    </source>
</evidence>
<feature type="domain" description="DUF1985" evidence="3">
    <location>
        <begin position="139"/>
        <end position="255"/>
    </location>
</feature>
<evidence type="ECO:0000256" key="2">
    <source>
        <dbReference type="SAM" id="MobiDB-lite"/>
    </source>
</evidence>
<feature type="region of interest" description="Disordered" evidence="2">
    <location>
        <begin position="1"/>
        <end position="52"/>
    </location>
</feature>
<dbReference type="AlphaFoldDB" id="A0AA87ZUE5"/>
<evidence type="ECO:0000313" key="4">
    <source>
        <dbReference type="EMBL" id="GMN33463.1"/>
    </source>
</evidence>
<gene>
    <name evidence="4" type="ORF">TIFTF001_041897</name>
</gene>
<evidence type="ECO:0000313" key="5">
    <source>
        <dbReference type="Proteomes" id="UP001187192"/>
    </source>
</evidence>
<accession>A0AA87ZUE5</accession>
<feature type="region of interest" description="Disordered" evidence="2">
    <location>
        <begin position="577"/>
        <end position="608"/>
    </location>
</feature>
<dbReference type="InterPro" id="IPR015410">
    <property type="entry name" value="DUF1985"/>
</dbReference>
<dbReference type="Proteomes" id="UP001187192">
    <property type="component" value="Unassembled WGS sequence"/>
</dbReference>
<protein>
    <recommendedName>
        <fullName evidence="3">DUF1985 domain-containing protein</fullName>
    </recommendedName>
</protein>
<dbReference type="EMBL" id="BTGU01002062">
    <property type="protein sequence ID" value="GMN33463.1"/>
    <property type="molecule type" value="Genomic_DNA"/>
</dbReference>
<dbReference type="PANTHER" id="PTHR48449">
    <property type="entry name" value="DUF1985 DOMAIN-CONTAINING PROTEIN"/>
    <property type="match status" value="1"/>
</dbReference>
<evidence type="ECO:0000259" key="3">
    <source>
        <dbReference type="Pfam" id="PF09331"/>
    </source>
</evidence>